<dbReference type="OrthoDB" id="6400902at2"/>
<proteinExistence type="predicted"/>
<organism evidence="1 2">
    <name type="scientific">Arenibacter aquaticus</name>
    <dbReference type="NCBI Taxonomy" id="2489054"/>
    <lineage>
        <taxon>Bacteria</taxon>
        <taxon>Pseudomonadati</taxon>
        <taxon>Bacteroidota</taxon>
        <taxon>Flavobacteriia</taxon>
        <taxon>Flavobacteriales</taxon>
        <taxon>Flavobacteriaceae</taxon>
        <taxon>Arenibacter</taxon>
    </lineage>
</organism>
<keyword evidence="2" id="KW-1185">Reference proteome</keyword>
<evidence type="ECO:0000313" key="1">
    <source>
        <dbReference type="EMBL" id="RTE53081.1"/>
    </source>
</evidence>
<sequence>MKIVIMLFVGLGLWWSEIGILPRVVNSQDETLDKRPDYFAMEWEEGTLLTKKQTPFFIEVETMGNQSISLLTDENNRPRLYTADIVTPVCADGECRLMYLTLYWNLLGGYVGFDKVEGQELTKHDHEEFTDPDYEKLHQLLLDDNSILKRKKIDELVERPATSEADGVDATSGATIAEVKESVVDGALYSCFVAWNIAHGEVKRELLDNTAGLFNLEMKHYMLNSNDVDYQMYALKSFEEGDFIAFKERIVEMFRESIPLIRTYIVQNLPELFWRSDSLQIPFWESFDAIDINNRSLLLNHLETAPKEVLLSLSANMGLMTKNQLKTYLMGVEDLVKENSLLAKELDSFAHSKSNTYAYIVEEFLEDLE</sequence>
<accession>A0A430K2D3</accession>
<gene>
    <name evidence="1" type="ORF">EHW67_12940</name>
</gene>
<name>A0A430K2D3_9FLAO</name>
<protein>
    <submittedName>
        <fullName evidence="1">Uncharacterized protein</fullName>
    </submittedName>
</protein>
<dbReference type="RefSeq" id="WP_126162812.1">
    <property type="nucleotide sequence ID" value="NZ_RQPJ01000008.1"/>
</dbReference>
<dbReference type="AlphaFoldDB" id="A0A430K2D3"/>
<dbReference type="EMBL" id="RQPJ01000008">
    <property type="protein sequence ID" value="RTE53081.1"/>
    <property type="molecule type" value="Genomic_DNA"/>
</dbReference>
<evidence type="ECO:0000313" key="2">
    <source>
        <dbReference type="Proteomes" id="UP000267585"/>
    </source>
</evidence>
<comment type="caution">
    <text evidence="1">The sequence shown here is derived from an EMBL/GenBank/DDBJ whole genome shotgun (WGS) entry which is preliminary data.</text>
</comment>
<dbReference type="Proteomes" id="UP000267585">
    <property type="component" value="Unassembled WGS sequence"/>
</dbReference>
<reference evidence="1 2" key="1">
    <citation type="submission" date="2018-11" db="EMBL/GenBank/DDBJ databases">
        <title>Arenibacter aquaticus sp.nov., a marine bacterium isolated from surface seawater in the South China Sea.</title>
        <authorList>
            <person name="Guo J."/>
            <person name="Sun J."/>
        </authorList>
    </citation>
    <scope>NUCLEOTIDE SEQUENCE [LARGE SCALE GENOMIC DNA]</scope>
    <source>
        <strain evidence="1 2">GUO666</strain>
    </source>
</reference>